<dbReference type="InterPro" id="IPR003660">
    <property type="entry name" value="HAMP_dom"/>
</dbReference>
<dbReference type="PROSITE" id="PS50109">
    <property type="entry name" value="HIS_KIN"/>
    <property type="match status" value="1"/>
</dbReference>
<evidence type="ECO:0000256" key="8">
    <source>
        <dbReference type="ARBA" id="ARBA00022989"/>
    </source>
</evidence>
<keyword evidence="8" id="KW-1133">Transmembrane helix</keyword>
<dbReference type="PRINTS" id="PR00344">
    <property type="entry name" value="BCTRLSENSOR"/>
</dbReference>
<dbReference type="PANTHER" id="PTHR43711">
    <property type="entry name" value="TWO-COMPONENT HISTIDINE KINASE"/>
    <property type="match status" value="1"/>
</dbReference>
<dbReference type="Proteomes" id="UP001059617">
    <property type="component" value="Chromosome"/>
</dbReference>
<evidence type="ECO:0000313" key="12">
    <source>
        <dbReference type="EMBL" id="UWP79331.1"/>
    </source>
</evidence>
<dbReference type="SMART" id="SM00304">
    <property type="entry name" value="HAMP"/>
    <property type="match status" value="1"/>
</dbReference>
<evidence type="ECO:0000256" key="4">
    <source>
        <dbReference type="ARBA" id="ARBA00022553"/>
    </source>
</evidence>
<protein>
    <recommendedName>
        <fullName evidence="3">histidine kinase</fullName>
        <ecNumber evidence="3">2.7.13.3</ecNumber>
    </recommendedName>
</protein>
<dbReference type="PROSITE" id="PS50885">
    <property type="entry name" value="HAMP"/>
    <property type="match status" value="1"/>
</dbReference>
<gene>
    <name evidence="12" type="ORF">Dfulv_29700</name>
</gene>
<proteinExistence type="predicted"/>
<dbReference type="Pfam" id="PF02518">
    <property type="entry name" value="HATPase_c"/>
    <property type="match status" value="1"/>
</dbReference>
<dbReference type="SUPFAM" id="SSF47384">
    <property type="entry name" value="Homodimeric domain of signal transducing histidine kinase"/>
    <property type="match status" value="1"/>
</dbReference>
<dbReference type="InterPro" id="IPR036890">
    <property type="entry name" value="HATPase_C_sf"/>
</dbReference>
<evidence type="ECO:0000256" key="6">
    <source>
        <dbReference type="ARBA" id="ARBA00022692"/>
    </source>
</evidence>
<evidence type="ECO:0000259" key="11">
    <source>
        <dbReference type="PROSITE" id="PS50885"/>
    </source>
</evidence>
<dbReference type="InterPro" id="IPR005467">
    <property type="entry name" value="His_kinase_dom"/>
</dbReference>
<dbReference type="InterPro" id="IPR003661">
    <property type="entry name" value="HisK_dim/P_dom"/>
</dbReference>
<sequence>MSFRVRVFVLVLLVAVAAIGATAWLTFGLASRQIADSQAAATRHVVDTAETVRAYARRHGTWRGVSERVRLLSDDSHQRIRLVNLYGQVTVDTDHLAHRAARPVVNPPTLIDPRPTLKIPNDLTEVQLGPGARTQDPASTKAELFTQTAIDRYRRTQLFARCLVERFIEPPPLSQDWFGVPFAADKVVDDRDCQQQTTGQAEWDRAGDVTATKACRTEDVPQDCLVKAFGDRVATFSPEPLQLFLGAVDDDAATLVGRPTVIAAGGILVLALIGTALIARNVSRPVRSLTAASRRLADGHLDTRVPPVGSGELGQLSTSFNRMAQALEVAEAAQRRLVASVAHELRTPLSNLLGYLEALQDGVLPPSRELFASLHDEAQLQRRILDDLQDLTLAESGHLTYRRVDFDLCDLVEAARVAHLAVAEAAGVRLTAEVAGPLPVHGDQDRLRQVLGNLVTNALRYTDAGGAVVLRAFPEEGRSVVEVEDTGCGIEPADLPFVFQRFWRADPARDRATGGSGLGLTIARQIVLDHDGTIDASSTPGVGSTFRVTL</sequence>
<evidence type="ECO:0000256" key="5">
    <source>
        <dbReference type="ARBA" id="ARBA00022679"/>
    </source>
</evidence>
<dbReference type="Pfam" id="PF00512">
    <property type="entry name" value="HisKA"/>
    <property type="match status" value="1"/>
</dbReference>
<dbReference type="CDD" id="cd06225">
    <property type="entry name" value="HAMP"/>
    <property type="match status" value="1"/>
</dbReference>
<dbReference type="Gene3D" id="1.10.287.130">
    <property type="match status" value="1"/>
</dbReference>
<dbReference type="SUPFAM" id="SSF158472">
    <property type="entry name" value="HAMP domain-like"/>
    <property type="match status" value="1"/>
</dbReference>
<dbReference type="SUPFAM" id="SSF55874">
    <property type="entry name" value="ATPase domain of HSP90 chaperone/DNA topoisomerase II/histidine kinase"/>
    <property type="match status" value="1"/>
</dbReference>
<dbReference type="CDD" id="cd00082">
    <property type="entry name" value="HisKA"/>
    <property type="match status" value="1"/>
</dbReference>
<name>A0ABY5VU70_9ACTN</name>
<accession>A0ABY5VU70</accession>
<keyword evidence="9" id="KW-0902">Two-component regulatory system</keyword>
<evidence type="ECO:0000256" key="3">
    <source>
        <dbReference type="ARBA" id="ARBA00012438"/>
    </source>
</evidence>
<evidence type="ECO:0000256" key="9">
    <source>
        <dbReference type="ARBA" id="ARBA00023012"/>
    </source>
</evidence>
<evidence type="ECO:0000256" key="7">
    <source>
        <dbReference type="ARBA" id="ARBA00022777"/>
    </source>
</evidence>
<evidence type="ECO:0000313" key="13">
    <source>
        <dbReference type="Proteomes" id="UP001059617"/>
    </source>
</evidence>
<keyword evidence="8" id="KW-0472">Membrane</keyword>
<evidence type="ECO:0000256" key="1">
    <source>
        <dbReference type="ARBA" id="ARBA00000085"/>
    </source>
</evidence>
<dbReference type="InterPro" id="IPR003594">
    <property type="entry name" value="HATPase_dom"/>
</dbReference>
<feature type="domain" description="Histidine kinase" evidence="10">
    <location>
        <begin position="340"/>
        <end position="550"/>
    </location>
</feature>
<keyword evidence="12" id="KW-0547">Nucleotide-binding</keyword>
<organism evidence="12 13">
    <name type="scientific">Dactylosporangium fulvum</name>
    <dbReference type="NCBI Taxonomy" id="53359"/>
    <lineage>
        <taxon>Bacteria</taxon>
        <taxon>Bacillati</taxon>
        <taxon>Actinomycetota</taxon>
        <taxon>Actinomycetes</taxon>
        <taxon>Micromonosporales</taxon>
        <taxon>Micromonosporaceae</taxon>
        <taxon>Dactylosporangium</taxon>
    </lineage>
</organism>
<keyword evidence="6" id="KW-0812">Transmembrane</keyword>
<feature type="domain" description="HAMP" evidence="11">
    <location>
        <begin position="280"/>
        <end position="332"/>
    </location>
</feature>
<comment type="catalytic activity">
    <reaction evidence="1">
        <text>ATP + protein L-histidine = ADP + protein N-phospho-L-histidine.</text>
        <dbReference type="EC" id="2.7.13.3"/>
    </reaction>
</comment>
<dbReference type="GO" id="GO:0005524">
    <property type="term" value="F:ATP binding"/>
    <property type="evidence" value="ECO:0007669"/>
    <property type="project" value="UniProtKB-KW"/>
</dbReference>
<reference evidence="12" key="1">
    <citation type="submission" date="2021-04" db="EMBL/GenBank/DDBJ databases">
        <authorList>
            <person name="Hartkoorn R.C."/>
            <person name="Beaudoing E."/>
            <person name="Hot D."/>
        </authorList>
    </citation>
    <scope>NUCLEOTIDE SEQUENCE</scope>
    <source>
        <strain evidence="12">NRRL B-16292</strain>
    </source>
</reference>
<dbReference type="SMART" id="SM00387">
    <property type="entry name" value="HATPase_c"/>
    <property type="match status" value="1"/>
</dbReference>
<dbReference type="Gene3D" id="3.30.565.10">
    <property type="entry name" value="Histidine kinase-like ATPase, C-terminal domain"/>
    <property type="match status" value="1"/>
</dbReference>
<dbReference type="EMBL" id="CP073720">
    <property type="protein sequence ID" value="UWP79331.1"/>
    <property type="molecule type" value="Genomic_DNA"/>
</dbReference>
<dbReference type="InterPro" id="IPR036097">
    <property type="entry name" value="HisK_dim/P_sf"/>
</dbReference>
<dbReference type="Gene3D" id="6.10.340.10">
    <property type="match status" value="1"/>
</dbReference>
<keyword evidence="4" id="KW-0597">Phosphoprotein</keyword>
<dbReference type="RefSeq" id="WP_259857004.1">
    <property type="nucleotide sequence ID" value="NZ_BAAAST010000149.1"/>
</dbReference>
<dbReference type="EC" id="2.7.13.3" evidence="3"/>
<evidence type="ECO:0000259" key="10">
    <source>
        <dbReference type="PROSITE" id="PS50109"/>
    </source>
</evidence>
<keyword evidence="5" id="KW-0808">Transferase</keyword>
<dbReference type="SMART" id="SM00388">
    <property type="entry name" value="HisKA"/>
    <property type="match status" value="1"/>
</dbReference>
<comment type="subcellular location">
    <subcellularLocation>
        <location evidence="2">Cell membrane</location>
    </subcellularLocation>
</comment>
<reference evidence="12" key="2">
    <citation type="submission" date="2022-09" db="EMBL/GenBank/DDBJ databases">
        <title>Biosynthetic gene clusters of Dactylosporangioum fulvum.</title>
        <authorList>
            <person name="Caradec T."/>
        </authorList>
    </citation>
    <scope>NUCLEOTIDE SEQUENCE</scope>
    <source>
        <strain evidence="12">NRRL B-16292</strain>
    </source>
</reference>
<keyword evidence="12" id="KW-0067">ATP-binding</keyword>
<dbReference type="InterPro" id="IPR050736">
    <property type="entry name" value="Sensor_HK_Regulatory"/>
</dbReference>
<dbReference type="Pfam" id="PF00672">
    <property type="entry name" value="HAMP"/>
    <property type="match status" value="1"/>
</dbReference>
<dbReference type="InterPro" id="IPR004358">
    <property type="entry name" value="Sig_transdc_His_kin-like_C"/>
</dbReference>
<keyword evidence="7" id="KW-0418">Kinase</keyword>
<keyword evidence="13" id="KW-1185">Reference proteome</keyword>
<dbReference type="PANTHER" id="PTHR43711:SF1">
    <property type="entry name" value="HISTIDINE KINASE 1"/>
    <property type="match status" value="1"/>
</dbReference>
<evidence type="ECO:0000256" key="2">
    <source>
        <dbReference type="ARBA" id="ARBA00004236"/>
    </source>
</evidence>